<evidence type="ECO:0000256" key="9">
    <source>
        <dbReference type="HAMAP-Rule" id="MF_00772"/>
    </source>
</evidence>
<keyword evidence="4 9" id="KW-0489">Methyltransferase</keyword>
<keyword evidence="3 9" id="KW-0963">Cytoplasm</keyword>
<evidence type="ECO:0000256" key="8">
    <source>
        <dbReference type="ARBA" id="ARBA00049348"/>
    </source>
</evidence>
<evidence type="ECO:0000256" key="1">
    <source>
        <dbReference type="ARBA" id="ARBA00001286"/>
    </source>
</evidence>
<protein>
    <recommendedName>
        <fullName evidence="9">Methylated-DNA--protein-cysteine methyltransferase</fullName>
        <ecNumber evidence="9">2.1.1.63</ecNumber>
    </recommendedName>
    <alternativeName>
        <fullName evidence="9">6-O-methylguanine-DNA methyltransferase</fullName>
        <shortName evidence="9">MGMT</shortName>
    </alternativeName>
    <alternativeName>
        <fullName evidence="9">O-6-methylguanine-DNA-alkyltransferase</fullName>
    </alternativeName>
</protein>
<name>A0A1M6LKY9_REIAG</name>
<comment type="function">
    <text evidence="9">Involved in the cellular defense against the biological effects of O6-methylguanine (O6-MeG) and O4-methylthymine (O4-MeT) in DNA. Repairs the methylated nucleobase in DNA by stoichiometrically transferring the methyl group to a cysteine residue in the enzyme. This is a suicide reaction: the enzyme is irreversibly inactivated.</text>
</comment>
<dbReference type="InterPro" id="IPR014048">
    <property type="entry name" value="MethylDNA_cys_MeTrfase_DNA-bd"/>
</dbReference>
<dbReference type="CDD" id="cd06445">
    <property type="entry name" value="ATase"/>
    <property type="match status" value="1"/>
</dbReference>
<evidence type="ECO:0000256" key="2">
    <source>
        <dbReference type="ARBA" id="ARBA00008711"/>
    </source>
</evidence>
<organism evidence="12 13">
    <name type="scientific">Reichenbachiella agariperforans</name>
    <dbReference type="NCBI Taxonomy" id="156994"/>
    <lineage>
        <taxon>Bacteria</taxon>
        <taxon>Pseudomonadati</taxon>
        <taxon>Bacteroidota</taxon>
        <taxon>Cytophagia</taxon>
        <taxon>Cytophagales</taxon>
        <taxon>Reichenbachiellaceae</taxon>
        <taxon>Reichenbachiella</taxon>
    </lineage>
</organism>
<evidence type="ECO:0000259" key="10">
    <source>
        <dbReference type="Pfam" id="PF01035"/>
    </source>
</evidence>
<dbReference type="AlphaFoldDB" id="A0A1M6LKY9"/>
<dbReference type="EC" id="2.1.1.63" evidence="9"/>
<comment type="subcellular location">
    <subcellularLocation>
        <location evidence="9">Cytoplasm</location>
    </subcellularLocation>
</comment>
<evidence type="ECO:0000256" key="6">
    <source>
        <dbReference type="ARBA" id="ARBA00022763"/>
    </source>
</evidence>
<dbReference type="NCBIfam" id="TIGR00589">
    <property type="entry name" value="ogt"/>
    <property type="match status" value="1"/>
</dbReference>
<dbReference type="EMBL" id="FRAA01000001">
    <property type="protein sequence ID" value="SHJ71871.1"/>
    <property type="molecule type" value="Genomic_DNA"/>
</dbReference>
<evidence type="ECO:0000259" key="11">
    <source>
        <dbReference type="Pfam" id="PF02870"/>
    </source>
</evidence>
<dbReference type="RefSeq" id="WP_073119884.1">
    <property type="nucleotide sequence ID" value="NZ_FRAA01000001.1"/>
</dbReference>
<dbReference type="PANTHER" id="PTHR10815:SF5">
    <property type="entry name" value="METHYLATED-DNA--PROTEIN-CYSTEINE METHYLTRANSFERASE"/>
    <property type="match status" value="1"/>
</dbReference>
<dbReference type="InterPro" id="IPR023546">
    <property type="entry name" value="MGMT"/>
</dbReference>
<dbReference type="HAMAP" id="MF_00772">
    <property type="entry name" value="OGT"/>
    <property type="match status" value="1"/>
</dbReference>
<dbReference type="GO" id="GO:0032259">
    <property type="term" value="P:methylation"/>
    <property type="evidence" value="ECO:0007669"/>
    <property type="project" value="UniProtKB-KW"/>
</dbReference>
<evidence type="ECO:0000256" key="3">
    <source>
        <dbReference type="ARBA" id="ARBA00022490"/>
    </source>
</evidence>
<dbReference type="Pfam" id="PF01035">
    <property type="entry name" value="DNA_binding_1"/>
    <property type="match status" value="1"/>
</dbReference>
<sequence length="175" mass="19447">MDKVISYQYYKCPVGELIIGAYDGQLCICDWRYRKMRSTVDKRIMTLLKAEMVEEDSPVIAKCITQLEGYFARSLKEFDLPLLMVGSAFQQSVWEALVAVPYGRTVSYLELARQLENEGAIRAVASANGANALAIIVPCHRIIGSDGDLTGYAGGLPAKKKLLELEGMSRQTQLF</sequence>
<dbReference type="PANTHER" id="PTHR10815">
    <property type="entry name" value="METHYLATED-DNA--PROTEIN-CYSTEINE METHYLTRANSFERASE"/>
    <property type="match status" value="1"/>
</dbReference>
<accession>A0A1M6LKY9</accession>
<dbReference type="GO" id="GO:0005737">
    <property type="term" value="C:cytoplasm"/>
    <property type="evidence" value="ECO:0007669"/>
    <property type="project" value="UniProtKB-SubCell"/>
</dbReference>
<keyword evidence="13" id="KW-1185">Reference proteome</keyword>
<comment type="catalytic activity">
    <reaction evidence="8 9">
        <text>a 6-O-methyl-2'-deoxyguanosine in DNA + L-cysteinyl-[protein] = S-methyl-L-cysteinyl-[protein] + a 2'-deoxyguanosine in DNA</text>
        <dbReference type="Rhea" id="RHEA:24000"/>
        <dbReference type="Rhea" id="RHEA-COMP:10131"/>
        <dbReference type="Rhea" id="RHEA-COMP:10132"/>
        <dbReference type="Rhea" id="RHEA-COMP:11367"/>
        <dbReference type="Rhea" id="RHEA-COMP:11368"/>
        <dbReference type="ChEBI" id="CHEBI:29950"/>
        <dbReference type="ChEBI" id="CHEBI:82612"/>
        <dbReference type="ChEBI" id="CHEBI:85445"/>
        <dbReference type="ChEBI" id="CHEBI:85448"/>
        <dbReference type="EC" id="2.1.1.63"/>
    </reaction>
</comment>
<dbReference type="FunFam" id="1.10.10.10:FF:000214">
    <property type="entry name" value="Methylated-DNA--protein-cysteine methyltransferase"/>
    <property type="match status" value="1"/>
</dbReference>
<dbReference type="Gene3D" id="1.10.10.10">
    <property type="entry name" value="Winged helix-like DNA-binding domain superfamily/Winged helix DNA-binding domain"/>
    <property type="match status" value="1"/>
</dbReference>
<evidence type="ECO:0000256" key="5">
    <source>
        <dbReference type="ARBA" id="ARBA00022679"/>
    </source>
</evidence>
<dbReference type="SUPFAM" id="SSF53155">
    <property type="entry name" value="Methylated DNA-protein cysteine methyltransferase domain"/>
    <property type="match status" value="1"/>
</dbReference>
<proteinExistence type="inferred from homology"/>
<dbReference type="GO" id="GO:0006307">
    <property type="term" value="P:DNA alkylation repair"/>
    <property type="evidence" value="ECO:0007669"/>
    <property type="project" value="UniProtKB-UniRule"/>
</dbReference>
<keyword evidence="7 9" id="KW-0234">DNA repair</keyword>
<feature type="active site" description="Nucleophile; methyl group acceptor" evidence="9">
    <location>
        <position position="139"/>
    </location>
</feature>
<comment type="miscellaneous">
    <text evidence="9">This enzyme catalyzes only one turnover and therefore is not strictly catalytic. According to one definition, an enzyme is a biocatalyst that acts repeatedly and over many reaction cycles.</text>
</comment>
<dbReference type="InterPro" id="IPR036631">
    <property type="entry name" value="MGMT_N_sf"/>
</dbReference>
<comment type="similarity">
    <text evidence="2 9">Belongs to the MGMT family.</text>
</comment>
<comment type="catalytic activity">
    <reaction evidence="1 9">
        <text>a 4-O-methyl-thymidine in DNA + L-cysteinyl-[protein] = a thymidine in DNA + S-methyl-L-cysteinyl-[protein]</text>
        <dbReference type="Rhea" id="RHEA:53428"/>
        <dbReference type="Rhea" id="RHEA-COMP:10131"/>
        <dbReference type="Rhea" id="RHEA-COMP:10132"/>
        <dbReference type="Rhea" id="RHEA-COMP:13555"/>
        <dbReference type="Rhea" id="RHEA-COMP:13556"/>
        <dbReference type="ChEBI" id="CHEBI:29950"/>
        <dbReference type="ChEBI" id="CHEBI:82612"/>
        <dbReference type="ChEBI" id="CHEBI:137386"/>
        <dbReference type="ChEBI" id="CHEBI:137387"/>
        <dbReference type="EC" id="2.1.1.63"/>
    </reaction>
</comment>
<keyword evidence="6 9" id="KW-0227">DNA damage</keyword>
<feature type="domain" description="Methylated-DNA-[protein]-cysteine S-methyltransferase DNA binding" evidence="10">
    <location>
        <begin position="88"/>
        <end position="167"/>
    </location>
</feature>
<reference evidence="13" key="1">
    <citation type="submission" date="2016-11" db="EMBL/GenBank/DDBJ databases">
        <authorList>
            <person name="Varghese N."/>
            <person name="Submissions S."/>
        </authorList>
    </citation>
    <scope>NUCLEOTIDE SEQUENCE [LARGE SCALE GENOMIC DNA]</scope>
    <source>
        <strain evidence="13">DSM 26134</strain>
    </source>
</reference>
<dbReference type="GO" id="GO:0003908">
    <property type="term" value="F:methylated-DNA-[protein]-cysteine S-methyltransferase activity"/>
    <property type="evidence" value="ECO:0007669"/>
    <property type="project" value="UniProtKB-UniRule"/>
</dbReference>
<feature type="domain" description="Methylguanine DNA methyltransferase ribonuclease-like" evidence="11">
    <location>
        <begin position="6"/>
        <end position="82"/>
    </location>
</feature>
<evidence type="ECO:0000313" key="13">
    <source>
        <dbReference type="Proteomes" id="UP000184474"/>
    </source>
</evidence>
<dbReference type="Pfam" id="PF02870">
    <property type="entry name" value="Methyltransf_1N"/>
    <property type="match status" value="1"/>
</dbReference>
<dbReference type="SUPFAM" id="SSF46767">
    <property type="entry name" value="Methylated DNA-protein cysteine methyltransferase, C-terminal domain"/>
    <property type="match status" value="1"/>
</dbReference>
<dbReference type="InterPro" id="IPR036217">
    <property type="entry name" value="MethylDNA_cys_MeTrfase_DNAb"/>
</dbReference>
<dbReference type="Gene3D" id="3.30.160.70">
    <property type="entry name" value="Methylated DNA-protein cysteine methyltransferase domain"/>
    <property type="match status" value="1"/>
</dbReference>
<dbReference type="STRING" id="156994.SAMN04488028_1011005"/>
<dbReference type="InterPro" id="IPR001497">
    <property type="entry name" value="MethylDNA_cys_MeTrfase_AS"/>
</dbReference>
<gene>
    <name evidence="12" type="ORF">SAMN04488028_1011005</name>
</gene>
<evidence type="ECO:0000256" key="4">
    <source>
        <dbReference type="ARBA" id="ARBA00022603"/>
    </source>
</evidence>
<evidence type="ECO:0000313" key="12">
    <source>
        <dbReference type="EMBL" id="SHJ71871.1"/>
    </source>
</evidence>
<dbReference type="PROSITE" id="PS00374">
    <property type="entry name" value="MGMT"/>
    <property type="match status" value="1"/>
</dbReference>
<dbReference type="Proteomes" id="UP000184474">
    <property type="component" value="Unassembled WGS sequence"/>
</dbReference>
<dbReference type="InterPro" id="IPR008332">
    <property type="entry name" value="MethylG_MeTrfase_N"/>
</dbReference>
<dbReference type="InterPro" id="IPR036388">
    <property type="entry name" value="WH-like_DNA-bd_sf"/>
</dbReference>
<evidence type="ECO:0000256" key="7">
    <source>
        <dbReference type="ARBA" id="ARBA00023204"/>
    </source>
</evidence>
<keyword evidence="5 9" id="KW-0808">Transferase</keyword>